<accession>A0AAF0F7H1</accession>
<feature type="compositionally biased region" description="Basic and acidic residues" evidence="1">
    <location>
        <begin position="1"/>
        <end position="21"/>
    </location>
</feature>
<feature type="compositionally biased region" description="Low complexity" evidence="1">
    <location>
        <begin position="25"/>
        <end position="39"/>
    </location>
</feature>
<feature type="compositionally biased region" description="Polar residues" evidence="1">
    <location>
        <begin position="527"/>
        <end position="564"/>
    </location>
</feature>
<name>A0AAF0F7H1_9BASI</name>
<feature type="compositionally biased region" description="Basic and acidic residues" evidence="1">
    <location>
        <begin position="126"/>
        <end position="146"/>
    </location>
</feature>
<dbReference type="Proteomes" id="UP001214628">
    <property type="component" value="Chromosome 1"/>
</dbReference>
<feature type="compositionally biased region" description="Polar residues" evidence="1">
    <location>
        <begin position="219"/>
        <end position="231"/>
    </location>
</feature>
<feature type="region of interest" description="Disordered" evidence="1">
    <location>
        <begin position="219"/>
        <end position="241"/>
    </location>
</feature>
<feature type="compositionally biased region" description="Polar residues" evidence="1">
    <location>
        <begin position="341"/>
        <end position="350"/>
    </location>
</feature>
<evidence type="ECO:0000256" key="1">
    <source>
        <dbReference type="SAM" id="MobiDB-lite"/>
    </source>
</evidence>
<evidence type="ECO:0008006" key="4">
    <source>
        <dbReference type="Google" id="ProtNLM"/>
    </source>
</evidence>
<feature type="region of interest" description="Disordered" evidence="1">
    <location>
        <begin position="262"/>
        <end position="631"/>
    </location>
</feature>
<gene>
    <name evidence="2" type="ORF">MPSI1_000886</name>
</gene>
<keyword evidence="3" id="KW-1185">Reference proteome</keyword>
<feature type="region of interest" description="Disordered" evidence="1">
    <location>
        <begin position="72"/>
        <end position="93"/>
    </location>
</feature>
<organism evidence="2 3">
    <name type="scientific">Malassezia psittaci</name>
    <dbReference type="NCBI Taxonomy" id="1821823"/>
    <lineage>
        <taxon>Eukaryota</taxon>
        <taxon>Fungi</taxon>
        <taxon>Dikarya</taxon>
        <taxon>Basidiomycota</taxon>
        <taxon>Ustilaginomycotina</taxon>
        <taxon>Malasseziomycetes</taxon>
        <taxon>Malasseziales</taxon>
        <taxon>Malasseziaceae</taxon>
        <taxon>Malassezia</taxon>
    </lineage>
</organism>
<reference evidence="2" key="1">
    <citation type="submission" date="2023-02" db="EMBL/GenBank/DDBJ databases">
        <title>Mating type loci evolution in Malassezia.</title>
        <authorList>
            <person name="Coelho M.A."/>
        </authorList>
    </citation>
    <scope>NUCLEOTIDE SEQUENCE</scope>
    <source>
        <strain evidence="2">CBS 14136</strain>
    </source>
</reference>
<dbReference type="AlphaFoldDB" id="A0AAF0F7H1"/>
<evidence type="ECO:0000313" key="3">
    <source>
        <dbReference type="Proteomes" id="UP001214628"/>
    </source>
</evidence>
<dbReference type="EMBL" id="CP118375">
    <property type="protein sequence ID" value="WFD42245.1"/>
    <property type="molecule type" value="Genomic_DNA"/>
</dbReference>
<feature type="compositionally biased region" description="Polar residues" evidence="1">
    <location>
        <begin position="590"/>
        <end position="609"/>
    </location>
</feature>
<evidence type="ECO:0000313" key="2">
    <source>
        <dbReference type="EMBL" id="WFD42245.1"/>
    </source>
</evidence>
<proteinExistence type="predicted"/>
<protein>
    <recommendedName>
        <fullName evidence="4">Nuclear pore complex NUP2/50/61 domain-containing protein</fullName>
    </recommendedName>
</protein>
<feature type="compositionally biased region" description="Polar residues" evidence="1">
    <location>
        <begin position="484"/>
        <end position="503"/>
    </location>
</feature>
<feature type="compositionally biased region" description="Polar residues" evidence="1">
    <location>
        <begin position="316"/>
        <end position="332"/>
    </location>
</feature>
<feature type="compositionally biased region" description="Basic and acidic residues" evidence="1">
    <location>
        <begin position="300"/>
        <end position="315"/>
    </location>
</feature>
<feature type="compositionally biased region" description="Polar residues" evidence="1">
    <location>
        <begin position="440"/>
        <end position="455"/>
    </location>
</feature>
<sequence>MKRIADRQIQREDGEDPHAVDSDALDSQPQQDAAPQQRAIRGLPKRRAPGISSQAVAQPLANPFASIGSASTAKLDAEQQKSPAANPFANLSQKAPTAHQSLSVSASVPGFTFKTKEVQSQPESDSVLKKTEVHSTDRKTEKEKTDSLPLTPEKSRNDVEIYRNIRGLNWSFIRALINSFNQSSDCANFAPVLSAFEKQYTQHYNTIFQDQNQATASTLSKADVGNSSQKNSENKGDAVSLSSFGSSQPTFFSRPLTSTAVNAKAPSSDGIHPASATSHEKPKTVTESQKASDVPNIFKGQHDDEKKQQSHRPADSTKSPQTSLLGKNSFTCTAAFGDANYKSSGDTQAKQAGEDTAQKRLAALSSMRDRSGSKTSTSVTSETAESSKTSPSAAVEQKPEATTEADEQSTFPSEKEKESTSSASKPPTFSLSHGGFSFAGKSSSEILSSDQTVATSAPGAPTFSLPAGGFAFAGKSYSGDVKPPTTTKPISEANKSVEATSVLDNEHRADSTTSQAVDTVTRLESPGTPTIQPTKPITFGSASLSRSTESPSINKSPSSAGSNHSPHRFSFGSKPKEDATFTKAAFGPSFANTSGVTTGGQFSFGSTPISFGLKERSASPPNVASSPHHSE</sequence>
<feature type="compositionally biased region" description="Low complexity" evidence="1">
    <location>
        <begin position="373"/>
        <end position="393"/>
    </location>
</feature>
<feature type="region of interest" description="Disordered" evidence="1">
    <location>
        <begin position="1"/>
        <end position="58"/>
    </location>
</feature>
<feature type="compositionally biased region" description="Polar residues" evidence="1">
    <location>
        <begin position="619"/>
        <end position="631"/>
    </location>
</feature>
<feature type="region of interest" description="Disordered" evidence="1">
    <location>
        <begin position="115"/>
        <end position="152"/>
    </location>
</feature>